<evidence type="ECO:0000259" key="4">
    <source>
        <dbReference type="Pfam" id="PF10342"/>
    </source>
</evidence>
<comment type="caution">
    <text evidence="5">The sequence shown here is derived from an EMBL/GenBank/DDBJ whole genome shotgun (WGS) entry which is preliminary data.</text>
</comment>
<evidence type="ECO:0000256" key="3">
    <source>
        <dbReference type="SAM" id="Phobius"/>
    </source>
</evidence>
<sequence length="257" mass="26106">MLGVVCGPAIKFSTLFSLPHLILFLSVPLYRSSPPKMIFKLSLLAALVAPLVSALTVSQPSQPVTSGGSMTFTWQAANGDPATFSVFLSNPAFNSVFAIANNVDTSLGTLTVTIPIVPENQQYTIRLVPTDNVNQVLSESPSFTIGTATGTVSATSASAITLSSSASSVTRSASTTPVVSTTRTIPTSSSFGVVVSNTNTNTNTQATSSATSPASSASTGAPTPLNSAALPVRFNMNMGLVASMVLSVVAGAAVAVL</sequence>
<gene>
    <name evidence="5" type="ORF">P691DRAFT_761588</name>
</gene>
<name>A0A9P5X9D0_9AGAR</name>
<feature type="transmembrane region" description="Helical" evidence="3">
    <location>
        <begin position="236"/>
        <end position="256"/>
    </location>
</feature>
<dbReference type="EMBL" id="MU151242">
    <property type="protein sequence ID" value="KAF9446505.1"/>
    <property type="molecule type" value="Genomic_DNA"/>
</dbReference>
<dbReference type="Pfam" id="PF10342">
    <property type="entry name" value="Kre9_KNH"/>
    <property type="match status" value="1"/>
</dbReference>
<feature type="domain" description="Yeast cell wall synthesis Kre9/Knh1-like N-terminal" evidence="4">
    <location>
        <begin position="60"/>
        <end position="145"/>
    </location>
</feature>
<accession>A0A9P5X9D0</accession>
<feature type="region of interest" description="Disordered" evidence="2">
    <location>
        <begin position="202"/>
        <end position="222"/>
    </location>
</feature>
<keyword evidence="1" id="KW-0732">Signal</keyword>
<evidence type="ECO:0000313" key="5">
    <source>
        <dbReference type="EMBL" id="KAF9446505.1"/>
    </source>
</evidence>
<dbReference type="PANTHER" id="PTHR35185">
    <property type="entry name" value="SERINE/THREONINE-RICH PROTEIN ADG2-RELATED"/>
    <property type="match status" value="1"/>
</dbReference>
<reference evidence="5" key="1">
    <citation type="submission" date="2020-11" db="EMBL/GenBank/DDBJ databases">
        <authorList>
            <consortium name="DOE Joint Genome Institute"/>
            <person name="Ahrendt S."/>
            <person name="Riley R."/>
            <person name="Andreopoulos W."/>
            <person name="Labutti K."/>
            <person name="Pangilinan J."/>
            <person name="Ruiz-Duenas F.J."/>
            <person name="Barrasa J.M."/>
            <person name="Sanchez-Garcia M."/>
            <person name="Camarero S."/>
            <person name="Miyauchi S."/>
            <person name="Serrano A."/>
            <person name="Linde D."/>
            <person name="Babiker R."/>
            <person name="Drula E."/>
            <person name="Ayuso-Fernandez I."/>
            <person name="Pacheco R."/>
            <person name="Padilla G."/>
            <person name="Ferreira P."/>
            <person name="Barriuso J."/>
            <person name="Kellner H."/>
            <person name="Castanera R."/>
            <person name="Alfaro M."/>
            <person name="Ramirez L."/>
            <person name="Pisabarro A.G."/>
            <person name="Kuo A."/>
            <person name="Tritt A."/>
            <person name="Lipzen A."/>
            <person name="He G."/>
            <person name="Yan M."/>
            <person name="Ng V."/>
            <person name="Cullen D."/>
            <person name="Martin F."/>
            <person name="Rosso M.-N."/>
            <person name="Henrissat B."/>
            <person name="Hibbett D."/>
            <person name="Martinez A.T."/>
            <person name="Grigoriev I.V."/>
        </authorList>
    </citation>
    <scope>NUCLEOTIDE SEQUENCE</scope>
    <source>
        <strain evidence="5">MF-IS2</strain>
    </source>
</reference>
<dbReference type="InterPro" id="IPR052479">
    <property type="entry name" value="GPI-anchor_Adhesion_Reg"/>
</dbReference>
<proteinExistence type="predicted"/>
<dbReference type="AlphaFoldDB" id="A0A9P5X9D0"/>
<evidence type="ECO:0000256" key="1">
    <source>
        <dbReference type="ARBA" id="ARBA00022729"/>
    </source>
</evidence>
<evidence type="ECO:0000256" key="2">
    <source>
        <dbReference type="SAM" id="MobiDB-lite"/>
    </source>
</evidence>
<keyword evidence="6" id="KW-1185">Reference proteome</keyword>
<keyword evidence="3" id="KW-0812">Transmembrane</keyword>
<organism evidence="5 6">
    <name type="scientific">Macrolepiota fuliginosa MF-IS2</name>
    <dbReference type="NCBI Taxonomy" id="1400762"/>
    <lineage>
        <taxon>Eukaryota</taxon>
        <taxon>Fungi</taxon>
        <taxon>Dikarya</taxon>
        <taxon>Basidiomycota</taxon>
        <taxon>Agaricomycotina</taxon>
        <taxon>Agaricomycetes</taxon>
        <taxon>Agaricomycetidae</taxon>
        <taxon>Agaricales</taxon>
        <taxon>Agaricineae</taxon>
        <taxon>Agaricaceae</taxon>
        <taxon>Macrolepiota</taxon>
    </lineage>
</organism>
<keyword evidence="3" id="KW-1133">Transmembrane helix</keyword>
<dbReference type="Proteomes" id="UP000807342">
    <property type="component" value="Unassembled WGS sequence"/>
</dbReference>
<dbReference type="PANTHER" id="PTHR35185:SF1">
    <property type="entry name" value="UPF0619 GPI-ANCHORED MEMBRANE PROTEIN C1322.10"/>
    <property type="match status" value="1"/>
</dbReference>
<keyword evidence="3" id="KW-0472">Membrane</keyword>
<protein>
    <recommendedName>
        <fullName evidence="4">Yeast cell wall synthesis Kre9/Knh1-like N-terminal domain-containing protein</fullName>
    </recommendedName>
</protein>
<dbReference type="InterPro" id="IPR018466">
    <property type="entry name" value="Kre9/Knh1-like_N"/>
</dbReference>
<evidence type="ECO:0000313" key="6">
    <source>
        <dbReference type="Proteomes" id="UP000807342"/>
    </source>
</evidence>
<dbReference type="OrthoDB" id="5420143at2759"/>